<dbReference type="Proteomes" id="UP000236737">
    <property type="component" value="Unassembled WGS sequence"/>
</dbReference>
<dbReference type="Pfam" id="PF10543">
    <property type="entry name" value="ORF6N"/>
    <property type="match status" value="1"/>
</dbReference>
<dbReference type="EMBL" id="FNVP01000005">
    <property type="protein sequence ID" value="SEG05561.1"/>
    <property type="molecule type" value="Genomic_DNA"/>
</dbReference>
<name>A0A1H5X1B5_9FLAO</name>
<sequence length="155" mass="18052">MSKVIVIPDDIISSKIYLIRNQKVMLDKDLAELYVVETKQLKRQVRRNMERFPEDFMFELSQQEFDNLRSQFGTSNWGGTRYVPMAFTEQGVAMLSSVLNSSTAIKVNIQIIRVFTKIREMLTDTLSMKLEIEEIKKKLSNHTKNIELVLTISMN</sequence>
<protein>
    <submittedName>
        <fullName evidence="2">ORF6N domain-containing protein</fullName>
    </submittedName>
</protein>
<proteinExistence type="predicted"/>
<organism evidence="2 3">
    <name type="scientific">Flavobacterium urumqiense</name>
    <dbReference type="NCBI Taxonomy" id="935224"/>
    <lineage>
        <taxon>Bacteria</taxon>
        <taxon>Pseudomonadati</taxon>
        <taxon>Bacteroidota</taxon>
        <taxon>Flavobacteriia</taxon>
        <taxon>Flavobacteriales</taxon>
        <taxon>Flavobacteriaceae</taxon>
        <taxon>Flavobacterium</taxon>
    </lineage>
</organism>
<gene>
    <name evidence="2" type="ORF">SAMN04488130_105147</name>
</gene>
<dbReference type="RefSeq" id="WP_167386515.1">
    <property type="nucleotide sequence ID" value="NZ_FNVP01000005.1"/>
</dbReference>
<reference evidence="3" key="1">
    <citation type="submission" date="2016-10" db="EMBL/GenBank/DDBJ databases">
        <authorList>
            <person name="Varghese N."/>
            <person name="Submissions S."/>
        </authorList>
    </citation>
    <scope>NUCLEOTIDE SEQUENCE [LARGE SCALE GENOMIC DNA]</scope>
    <source>
        <strain evidence="3">CGMCC 1.9230</strain>
    </source>
</reference>
<accession>A0A1H5X1B5</accession>
<feature type="domain" description="KilA-N DNA-binding" evidence="1">
    <location>
        <begin position="14"/>
        <end position="98"/>
    </location>
</feature>
<evidence type="ECO:0000313" key="2">
    <source>
        <dbReference type="EMBL" id="SEG05561.1"/>
    </source>
</evidence>
<evidence type="ECO:0000259" key="1">
    <source>
        <dbReference type="Pfam" id="PF10543"/>
    </source>
</evidence>
<keyword evidence="3" id="KW-1185">Reference proteome</keyword>
<dbReference type="InterPro" id="IPR018873">
    <property type="entry name" value="KilA-N_DNA-bd_domain"/>
</dbReference>
<evidence type="ECO:0000313" key="3">
    <source>
        <dbReference type="Proteomes" id="UP000236737"/>
    </source>
</evidence>
<dbReference type="AlphaFoldDB" id="A0A1H5X1B5"/>